<reference evidence="2" key="1">
    <citation type="submission" date="2021-02" db="EMBL/GenBank/DDBJ databases">
        <authorList>
            <person name="Nowell W R."/>
        </authorList>
    </citation>
    <scope>NUCLEOTIDE SEQUENCE</scope>
</reference>
<sequence>MTAVDALFAQTDVNHDQRFDLNEFQNFIGATDLVSGTRSYSVATESTDSGPIGSYDSSSYQSSSYESPITDGALSDNLAYAEAENGITTQTNTVQRYETDAQGIFIDPNPQIVRRPAAGGAVAYTQNIRVRFLQPPPIPSPGPLIIKEVRPPQLPPPPPLRLRQQAPPLPQPPPLILREKPPVPPASTASQTIIRRLAAPPVPPRSVIIERLPALPPKPRDIIIERWIPYGVAAKRKVIVQRAAAAQPYPEPRNIVIHYEPIQVRVVRQFQRLDVTQENPVAYAQRYGESLLDTQTLLTQARAAGVVEDISAPALTSTIANHTIENVANFDTGVSDVGGTSSYASSSYSAAIDTSRYGAGIDTNVLVDNDLDGTNDSASTATRCQNGRCFMYK</sequence>
<evidence type="ECO:0000313" key="3">
    <source>
        <dbReference type="EMBL" id="CAF3826519.1"/>
    </source>
</evidence>
<dbReference type="Proteomes" id="UP000663868">
    <property type="component" value="Unassembled WGS sequence"/>
</dbReference>
<evidence type="ECO:0008006" key="5">
    <source>
        <dbReference type="Google" id="ProtNLM"/>
    </source>
</evidence>
<organism evidence="2 4">
    <name type="scientific">Adineta steineri</name>
    <dbReference type="NCBI Taxonomy" id="433720"/>
    <lineage>
        <taxon>Eukaryota</taxon>
        <taxon>Metazoa</taxon>
        <taxon>Spiralia</taxon>
        <taxon>Gnathifera</taxon>
        <taxon>Rotifera</taxon>
        <taxon>Eurotatoria</taxon>
        <taxon>Bdelloidea</taxon>
        <taxon>Adinetida</taxon>
        <taxon>Adinetidae</taxon>
        <taxon>Adineta</taxon>
    </lineage>
</organism>
<name>A0A814FWW4_9BILA</name>
<accession>A0A814FWW4</accession>
<evidence type="ECO:0000313" key="2">
    <source>
        <dbReference type="EMBL" id="CAF0988339.1"/>
    </source>
</evidence>
<comment type="caution">
    <text evidence="2">The sequence shown here is derived from an EMBL/GenBank/DDBJ whole genome shotgun (WGS) entry which is preliminary data.</text>
</comment>
<dbReference type="EMBL" id="CAJOBB010001218">
    <property type="protein sequence ID" value="CAF3826519.1"/>
    <property type="molecule type" value="Genomic_DNA"/>
</dbReference>
<protein>
    <recommendedName>
        <fullName evidence="5">EF-hand domain-containing protein</fullName>
    </recommendedName>
</protein>
<proteinExistence type="predicted"/>
<feature type="region of interest" description="Disordered" evidence="1">
    <location>
        <begin position="150"/>
        <end position="184"/>
    </location>
</feature>
<evidence type="ECO:0000256" key="1">
    <source>
        <dbReference type="SAM" id="MobiDB-lite"/>
    </source>
</evidence>
<feature type="compositionally biased region" description="Low complexity" evidence="1">
    <location>
        <begin position="54"/>
        <end position="67"/>
    </location>
</feature>
<evidence type="ECO:0000313" key="4">
    <source>
        <dbReference type="Proteomes" id="UP000663860"/>
    </source>
</evidence>
<dbReference type="Proteomes" id="UP000663860">
    <property type="component" value="Unassembled WGS sequence"/>
</dbReference>
<dbReference type="AlphaFoldDB" id="A0A814FWW4"/>
<dbReference type="EMBL" id="CAJNOE010000155">
    <property type="protein sequence ID" value="CAF0988339.1"/>
    <property type="molecule type" value="Genomic_DNA"/>
</dbReference>
<gene>
    <name evidence="2" type="ORF">IZO911_LOCUS16962</name>
    <name evidence="3" type="ORF">KXQ929_LOCUS18580</name>
</gene>
<feature type="region of interest" description="Disordered" evidence="1">
    <location>
        <begin position="43"/>
        <end position="67"/>
    </location>
</feature>